<evidence type="ECO:0000313" key="8">
    <source>
        <dbReference type="EMBL" id="TDQ47619.1"/>
    </source>
</evidence>
<keyword evidence="3" id="KW-0997">Cell inner membrane</keyword>
<keyword evidence="4 8" id="KW-0808">Transferase</keyword>
<gene>
    <name evidence="8" type="ORF">EV696_10921</name>
</gene>
<evidence type="ECO:0000313" key="9">
    <source>
        <dbReference type="Proteomes" id="UP000295375"/>
    </source>
</evidence>
<dbReference type="Pfam" id="PF03279">
    <property type="entry name" value="Lip_A_acyltrans"/>
    <property type="match status" value="1"/>
</dbReference>
<keyword evidence="2" id="KW-1003">Cell membrane</keyword>
<evidence type="ECO:0000256" key="5">
    <source>
        <dbReference type="ARBA" id="ARBA00023136"/>
    </source>
</evidence>
<dbReference type="CDD" id="cd07984">
    <property type="entry name" value="LPLAT_LABLAT-like"/>
    <property type="match status" value="1"/>
</dbReference>
<evidence type="ECO:0000256" key="1">
    <source>
        <dbReference type="ARBA" id="ARBA00004533"/>
    </source>
</evidence>
<dbReference type="PANTHER" id="PTHR30606">
    <property type="entry name" value="LIPID A BIOSYNTHESIS LAUROYL ACYLTRANSFERASE"/>
    <property type="match status" value="1"/>
</dbReference>
<comment type="subcellular location">
    <subcellularLocation>
        <location evidence="1">Cell inner membrane</location>
    </subcellularLocation>
</comment>
<dbReference type="AlphaFoldDB" id="A0A4R6UPN6"/>
<dbReference type="GO" id="GO:0009247">
    <property type="term" value="P:glycolipid biosynthetic process"/>
    <property type="evidence" value="ECO:0007669"/>
    <property type="project" value="UniProtKB-ARBA"/>
</dbReference>
<dbReference type="InterPro" id="IPR004960">
    <property type="entry name" value="LipA_acyltrans"/>
</dbReference>
<comment type="caution">
    <text evidence="8">The sequence shown here is derived from an EMBL/GenBank/DDBJ whole genome shotgun (WGS) entry which is preliminary data.</text>
</comment>
<name>A0A4R6UPN6_9GAMM</name>
<feature type="transmembrane region" description="Helical" evidence="7">
    <location>
        <begin position="20"/>
        <end position="37"/>
    </location>
</feature>
<evidence type="ECO:0000256" key="3">
    <source>
        <dbReference type="ARBA" id="ARBA00022519"/>
    </source>
</evidence>
<sequence>MNTRLLEISLKAIARLPYRVMLAVGRLVGTLAFFLGANRRRIARINLEKCFPELNTAERRALLKAQFQATGMGLLEAAFAWYGDEKRVMSRCAISGRSHLEQALAQGKGVILLTFHYPCLDLAGIQLSHEYPVGFMQRPHNDPEMDKIITGGRMRYAKRAVSRHSPRDMLKALKENLVVCYYPDHDLGRKASEFAPFFGVQTAWVSAISRMAHMSGAPVVPMLCERLPKAAGLHLRLLPALEQFPSEDVVADLTRVSQLLETHLREHPENYLWTHRRFKTRPEGEASFYARH</sequence>
<keyword evidence="7" id="KW-1133">Transmembrane helix</keyword>
<keyword evidence="5 7" id="KW-0472">Membrane</keyword>
<protein>
    <submittedName>
        <fullName evidence="8">KDO2-lipid IV(A) lauroyltransferase</fullName>
    </submittedName>
</protein>
<dbReference type="EMBL" id="SNYM01000009">
    <property type="protein sequence ID" value="TDQ47619.1"/>
    <property type="molecule type" value="Genomic_DNA"/>
</dbReference>
<evidence type="ECO:0000256" key="2">
    <source>
        <dbReference type="ARBA" id="ARBA00022475"/>
    </source>
</evidence>
<evidence type="ECO:0000256" key="6">
    <source>
        <dbReference type="ARBA" id="ARBA00023315"/>
    </source>
</evidence>
<evidence type="ECO:0000256" key="7">
    <source>
        <dbReference type="SAM" id="Phobius"/>
    </source>
</evidence>
<dbReference type="OrthoDB" id="9803456at2"/>
<keyword evidence="6" id="KW-0012">Acyltransferase</keyword>
<dbReference type="RefSeq" id="WP_133590774.1">
    <property type="nucleotide sequence ID" value="NZ_CP037953.1"/>
</dbReference>
<dbReference type="GO" id="GO:0005886">
    <property type="term" value="C:plasma membrane"/>
    <property type="evidence" value="ECO:0007669"/>
    <property type="project" value="UniProtKB-SubCell"/>
</dbReference>
<dbReference type="Proteomes" id="UP000295375">
    <property type="component" value="Unassembled WGS sequence"/>
</dbReference>
<proteinExistence type="predicted"/>
<keyword evidence="9" id="KW-1185">Reference proteome</keyword>
<dbReference type="PANTHER" id="PTHR30606:SF9">
    <property type="entry name" value="LIPID A BIOSYNTHESIS LAUROYLTRANSFERASE"/>
    <property type="match status" value="1"/>
</dbReference>
<accession>A0A4R6UPN6</accession>
<keyword evidence="7" id="KW-0812">Transmembrane</keyword>
<dbReference type="PIRSF" id="PIRSF026649">
    <property type="entry name" value="MsbB"/>
    <property type="match status" value="1"/>
</dbReference>
<evidence type="ECO:0000256" key="4">
    <source>
        <dbReference type="ARBA" id="ARBA00022679"/>
    </source>
</evidence>
<reference evidence="8 9" key="1">
    <citation type="submission" date="2019-03" db="EMBL/GenBank/DDBJ databases">
        <title>Genomic Encyclopedia of Type Strains, Phase IV (KMG-IV): sequencing the most valuable type-strain genomes for metagenomic binning, comparative biology and taxonomic classification.</title>
        <authorList>
            <person name="Goeker M."/>
        </authorList>
    </citation>
    <scope>NUCLEOTIDE SEQUENCE [LARGE SCALE GENOMIC DNA]</scope>
    <source>
        <strain evidence="8 9">DSM 103792</strain>
    </source>
</reference>
<dbReference type="GO" id="GO:0016746">
    <property type="term" value="F:acyltransferase activity"/>
    <property type="evidence" value="ECO:0007669"/>
    <property type="project" value="UniProtKB-KW"/>
</dbReference>
<organism evidence="8 9">
    <name type="scientific">Permianibacter aggregans</name>
    <dbReference type="NCBI Taxonomy" id="1510150"/>
    <lineage>
        <taxon>Bacteria</taxon>
        <taxon>Pseudomonadati</taxon>
        <taxon>Pseudomonadota</taxon>
        <taxon>Gammaproteobacteria</taxon>
        <taxon>Pseudomonadales</taxon>
        <taxon>Pseudomonadaceae</taxon>
        <taxon>Permianibacter</taxon>
    </lineage>
</organism>